<accession>T1F2M9</accession>
<feature type="compositionally biased region" description="Polar residues" evidence="1">
    <location>
        <begin position="134"/>
        <end position="148"/>
    </location>
</feature>
<gene>
    <name evidence="4" type="primary">20203078</name>
    <name evidence="3" type="ORF">HELRODRAFT_170110</name>
</gene>
<dbReference type="Proteomes" id="UP000015101">
    <property type="component" value="Unassembled WGS sequence"/>
</dbReference>
<keyword evidence="2" id="KW-0472">Membrane</keyword>
<dbReference type="InParanoid" id="T1F2M9"/>
<keyword evidence="5" id="KW-1185">Reference proteome</keyword>
<dbReference type="GeneID" id="20203078"/>
<organism evidence="4 5">
    <name type="scientific">Helobdella robusta</name>
    <name type="common">Californian leech</name>
    <dbReference type="NCBI Taxonomy" id="6412"/>
    <lineage>
        <taxon>Eukaryota</taxon>
        <taxon>Metazoa</taxon>
        <taxon>Spiralia</taxon>
        <taxon>Lophotrochozoa</taxon>
        <taxon>Annelida</taxon>
        <taxon>Clitellata</taxon>
        <taxon>Hirudinea</taxon>
        <taxon>Rhynchobdellida</taxon>
        <taxon>Glossiphoniidae</taxon>
        <taxon>Helobdella</taxon>
    </lineage>
</organism>
<reference evidence="3 5" key="2">
    <citation type="journal article" date="2013" name="Nature">
        <title>Insights into bilaterian evolution from three spiralian genomes.</title>
        <authorList>
            <person name="Simakov O."/>
            <person name="Marletaz F."/>
            <person name="Cho S.J."/>
            <person name="Edsinger-Gonzales E."/>
            <person name="Havlak P."/>
            <person name="Hellsten U."/>
            <person name="Kuo D.H."/>
            <person name="Larsson T."/>
            <person name="Lv J."/>
            <person name="Arendt D."/>
            <person name="Savage R."/>
            <person name="Osoegawa K."/>
            <person name="de Jong P."/>
            <person name="Grimwood J."/>
            <person name="Chapman J.A."/>
            <person name="Shapiro H."/>
            <person name="Aerts A."/>
            <person name="Otillar R.P."/>
            <person name="Terry A.Y."/>
            <person name="Boore J.L."/>
            <person name="Grigoriev I.V."/>
            <person name="Lindberg D.R."/>
            <person name="Seaver E.C."/>
            <person name="Weisblat D.A."/>
            <person name="Putnam N.H."/>
            <person name="Rokhsar D.S."/>
        </authorList>
    </citation>
    <scope>NUCLEOTIDE SEQUENCE</scope>
</reference>
<evidence type="ECO:0000313" key="3">
    <source>
        <dbReference type="EMBL" id="ESO07564.1"/>
    </source>
</evidence>
<evidence type="ECO:0000256" key="2">
    <source>
        <dbReference type="SAM" id="Phobius"/>
    </source>
</evidence>
<keyword evidence="2" id="KW-0812">Transmembrane</keyword>
<dbReference type="KEGG" id="hro:HELRODRAFT_170110"/>
<evidence type="ECO:0000313" key="4">
    <source>
        <dbReference type="EnsemblMetazoa" id="HelroP170110"/>
    </source>
</evidence>
<dbReference type="HOGENOM" id="CLU_964032_0_0_1"/>
<dbReference type="AlphaFoldDB" id="T1F2M9"/>
<keyword evidence="2" id="KW-1133">Transmembrane helix</keyword>
<dbReference type="EMBL" id="AMQM01003474">
    <property type="status" value="NOT_ANNOTATED_CDS"/>
    <property type="molecule type" value="Genomic_DNA"/>
</dbReference>
<reference evidence="4" key="3">
    <citation type="submission" date="2015-06" db="UniProtKB">
        <authorList>
            <consortium name="EnsemblMetazoa"/>
        </authorList>
    </citation>
    <scope>IDENTIFICATION</scope>
</reference>
<dbReference type="EMBL" id="KB096183">
    <property type="protein sequence ID" value="ESO07564.1"/>
    <property type="molecule type" value="Genomic_DNA"/>
</dbReference>
<feature type="transmembrane region" description="Helical" evidence="2">
    <location>
        <begin position="266"/>
        <end position="288"/>
    </location>
</feature>
<name>T1F2M9_HELRO</name>
<evidence type="ECO:0000256" key="1">
    <source>
        <dbReference type="SAM" id="MobiDB-lite"/>
    </source>
</evidence>
<reference evidence="5" key="1">
    <citation type="submission" date="2012-12" db="EMBL/GenBank/DDBJ databases">
        <authorList>
            <person name="Hellsten U."/>
            <person name="Grimwood J."/>
            <person name="Chapman J.A."/>
            <person name="Shapiro H."/>
            <person name="Aerts A."/>
            <person name="Otillar R.P."/>
            <person name="Terry A.Y."/>
            <person name="Boore J.L."/>
            <person name="Simakov O."/>
            <person name="Marletaz F."/>
            <person name="Cho S.-J."/>
            <person name="Edsinger-Gonzales E."/>
            <person name="Havlak P."/>
            <person name="Kuo D.-H."/>
            <person name="Larsson T."/>
            <person name="Lv J."/>
            <person name="Arendt D."/>
            <person name="Savage R."/>
            <person name="Osoegawa K."/>
            <person name="de Jong P."/>
            <person name="Lindberg D.R."/>
            <person name="Seaver E.C."/>
            <person name="Weisblat D.A."/>
            <person name="Putnam N.H."/>
            <person name="Grigoriev I.V."/>
            <person name="Rokhsar D.S."/>
        </authorList>
    </citation>
    <scope>NUCLEOTIDE SEQUENCE</scope>
</reference>
<sequence length="289" mass="32894">MLSFALLTNDNRHNSLRNTKSSSLSIILPDNSFNVVISYVIVVLTINFIHVIVFVISISVSLIFYLKLYMNGVDMLHYLKKGGLISYHGDYADEQHDDDDHDHDHDTGGGGDNVDDGDDDNDNIRATRIETNKENSNSNYVPKIKNNFSNNKSRASGKNILKRFVQQDFVAYDGDSRGGNLRIVTGAVEADRWMGGEGRSSFAFLTPQSHFITRHTFHQKYSIFFQVAITFDGLLTEHYFYRHIGPEFFMENVERWQKLHLTTANYLIACFVCFVVYTDGAAATMIMCR</sequence>
<evidence type="ECO:0000313" key="5">
    <source>
        <dbReference type="Proteomes" id="UP000015101"/>
    </source>
</evidence>
<protein>
    <submittedName>
        <fullName evidence="3 4">Uncharacterized protein</fullName>
    </submittedName>
</protein>
<feature type="region of interest" description="Disordered" evidence="1">
    <location>
        <begin position="95"/>
        <end position="148"/>
    </location>
</feature>
<dbReference type="RefSeq" id="XP_009014175.1">
    <property type="nucleotide sequence ID" value="XM_009015927.1"/>
</dbReference>
<dbReference type="EnsemblMetazoa" id="HelroT170110">
    <property type="protein sequence ID" value="HelroP170110"/>
    <property type="gene ID" value="HelroG170110"/>
</dbReference>
<feature type="transmembrane region" description="Helical" evidence="2">
    <location>
        <begin position="36"/>
        <end position="66"/>
    </location>
</feature>
<dbReference type="CTD" id="20203078"/>
<feature type="compositionally biased region" description="Basic and acidic residues" evidence="1">
    <location>
        <begin position="122"/>
        <end position="133"/>
    </location>
</feature>
<proteinExistence type="predicted"/>